<dbReference type="Proteomes" id="UP000184080">
    <property type="component" value="Unassembled WGS sequence"/>
</dbReference>
<feature type="binding site" evidence="9">
    <location>
        <position position="212"/>
    </location>
    <ligand>
        <name>1-deoxy-D-xylulose 5-phosphate</name>
        <dbReference type="ChEBI" id="CHEBI:57792"/>
    </ligand>
</feature>
<reference evidence="13 14" key="1">
    <citation type="submission" date="2016-11" db="EMBL/GenBank/DDBJ databases">
        <authorList>
            <person name="Jaros S."/>
            <person name="Januszkiewicz K."/>
            <person name="Wedrychowicz H."/>
        </authorList>
    </citation>
    <scope>NUCLEOTIDE SEQUENCE [LARGE SCALE GENOMIC DNA]</scope>
    <source>
        <strain evidence="13 14">DSM 21864</strain>
    </source>
</reference>
<feature type="binding site" evidence="9">
    <location>
        <position position="152"/>
    </location>
    <ligand>
        <name>1-deoxy-D-xylulose 5-phosphate</name>
        <dbReference type="ChEBI" id="CHEBI:57792"/>
    </ligand>
</feature>
<feature type="binding site" evidence="9">
    <location>
        <position position="151"/>
    </location>
    <ligand>
        <name>1-deoxy-D-xylulose 5-phosphate</name>
        <dbReference type="ChEBI" id="CHEBI:57792"/>
    </ligand>
</feature>
<dbReference type="Gene3D" id="1.10.1740.10">
    <property type="match status" value="1"/>
</dbReference>
<dbReference type="UniPathway" id="UPA00056">
    <property type="reaction ID" value="UER00092"/>
</dbReference>
<comment type="catalytic activity">
    <reaction evidence="8">
        <text>2-C-methyl-D-erythritol 4-phosphate + NADP(+) = 1-deoxy-D-xylulose 5-phosphate + NADPH + H(+)</text>
        <dbReference type="Rhea" id="RHEA:13717"/>
        <dbReference type="ChEBI" id="CHEBI:15378"/>
        <dbReference type="ChEBI" id="CHEBI:57783"/>
        <dbReference type="ChEBI" id="CHEBI:57792"/>
        <dbReference type="ChEBI" id="CHEBI:58262"/>
        <dbReference type="ChEBI" id="CHEBI:58349"/>
        <dbReference type="EC" id="1.1.1.267"/>
    </reaction>
    <physiologicalReaction direction="right-to-left" evidence="8">
        <dbReference type="Rhea" id="RHEA:13719"/>
    </physiologicalReaction>
</comment>
<feature type="binding site" evidence="9">
    <location>
        <position position="126"/>
    </location>
    <ligand>
        <name>NADPH</name>
        <dbReference type="ChEBI" id="CHEBI:57783"/>
    </ligand>
</feature>
<dbReference type="Pfam" id="PF08436">
    <property type="entry name" value="DXP_redisom_C"/>
    <property type="match status" value="1"/>
</dbReference>
<feature type="binding site" evidence="9">
    <location>
        <position position="150"/>
    </location>
    <ligand>
        <name>Mn(2+)</name>
        <dbReference type="ChEBI" id="CHEBI:29035"/>
    </ligand>
</feature>
<dbReference type="PANTHER" id="PTHR30525">
    <property type="entry name" value="1-DEOXY-D-XYLULOSE 5-PHOSPHATE REDUCTOISOMERASE"/>
    <property type="match status" value="1"/>
</dbReference>
<dbReference type="GO" id="GO:0030145">
    <property type="term" value="F:manganese ion binding"/>
    <property type="evidence" value="ECO:0007669"/>
    <property type="project" value="TreeGrafter"/>
</dbReference>
<feature type="binding site" evidence="9">
    <location>
        <position position="221"/>
    </location>
    <ligand>
        <name>Mn(2+)</name>
        <dbReference type="ChEBI" id="CHEBI:29035"/>
    </ligand>
</feature>
<comment type="cofactor">
    <cofactor evidence="9">
        <name>Mg(2+)</name>
        <dbReference type="ChEBI" id="CHEBI:18420"/>
    </cofactor>
    <cofactor evidence="9">
        <name>Mn(2+)</name>
        <dbReference type="ChEBI" id="CHEBI:29035"/>
    </cofactor>
</comment>
<dbReference type="InterPro" id="IPR013644">
    <property type="entry name" value="DXP_reductoisomerase_C"/>
</dbReference>
<dbReference type="NCBIfam" id="TIGR00243">
    <property type="entry name" value="Dxr"/>
    <property type="match status" value="1"/>
</dbReference>
<organism evidence="13 14">
    <name type="scientific">Clostridium amylolyticum</name>
    <dbReference type="NCBI Taxonomy" id="1121298"/>
    <lineage>
        <taxon>Bacteria</taxon>
        <taxon>Bacillati</taxon>
        <taxon>Bacillota</taxon>
        <taxon>Clostridia</taxon>
        <taxon>Eubacteriales</taxon>
        <taxon>Clostridiaceae</taxon>
        <taxon>Clostridium</taxon>
    </lineage>
</organism>
<dbReference type="Gene3D" id="3.40.50.720">
    <property type="entry name" value="NAD(P)-binding Rossmann-like Domain"/>
    <property type="match status" value="1"/>
</dbReference>
<proteinExistence type="inferred from homology"/>
<feature type="binding site" evidence="9">
    <location>
        <position position="10"/>
    </location>
    <ligand>
        <name>NADPH</name>
        <dbReference type="ChEBI" id="CHEBI:57783"/>
    </ligand>
</feature>
<protein>
    <recommendedName>
        <fullName evidence="9">1-deoxy-D-xylulose 5-phosphate reductoisomerase</fullName>
        <shortName evidence="9">DXP reductoisomerase</shortName>
        <ecNumber evidence="9">1.1.1.267</ecNumber>
    </recommendedName>
    <alternativeName>
        <fullName evidence="9">1-deoxyxylulose-5-phosphate reductoisomerase</fullName>
    </alternativeName>
    <alternativeName>
        <fullName evidence="9">2-C-methyl-D-erythritol 4-phosphate synthase</fullName>
    </alternativeName>
</protein>
<dbReference type="InterPro" id="IPR013512">
    <property type="entry name" value="DXP_reductoisomerase_N"/>
</dbReference>
<dbReference type="GO" id="GO:0016853">
    <property type="term" value="F:isomerase activity"/>
    <property type="evidence" value="ECO:0007669"/>
    <property type="project" value="UniProtKB-KW"/>
</dbReference>
<dbReference type="GO" id="GO:0051484">
    <property type="term" value="P:isopentenyl diphosphate biosynthetic process, methylerythritol 4-phosphate pathway involved in terpenoid biosynthetic process"/>
    <property type="evidence" value="ECO:0007669"/>
    <property type="project" value="UniProtKB-ARBA"/>
</dbReference>
<dbReference type="InterPro" id="IPR003821">
    <property type="entry name" value="DXP_reductoisomerase"/>
</dbReference>
<feature type="binding site" evidence="9">
    <location>
        <position position="12"/>
    </location>
    <ligand>
        <name>NADPH</name>
        <dbReference type="ChEBI" id="CHEBI:57783"/>
    </ligand>
</feature>
<evidence type="ECO:0000313" key="14">
    <source>
        <dbReference type="Proteomes" id="UP000184080"/>
    </source>
</evidence>
<dbReference type="STRING" id="1121298.SAMN05444401_1395"/>
<feature type="domain" description="DXP reductoisomerase C-terminal" evidence="12">
    <location>
        <begin position="261"/>
        <end position="377"/>
    </location>
</feature>
<gene>
    <name evidence="9" type="primary">dxr</name>
    <name evidence="13" type="ORF">SAMN05444401_1395</name>
</gene>
<comment type="pathway">
    <text evidence="1 9">Isoprenoid biosynthesis; isopentenyl diphosphate biosynthesis via DXP pathway; isopentenyl diphosphate from 1-deoxy-D-xylulose 5-phosphate: step 1/6.</text>
</comment>
<dbReference type="PIRSF" id="PIRSF006205">
    <property type="entry name" value="Dxp_reductismrs"/>
    <property type="match status" value="1"/>
</dbReference>
<evidence type="ECO:0000259" key="10">
    <source>
        <dbReference type="Pfam" id="PF02670"/>
    </source>
</evidence>
<dbReference type="Pfam" id="PF02670">
    <property type="entry name" value="DXP_reductoisom"/>
    <property type="match status" value="1"/>
</dbReference>
<comment type="function">
    <text evidence="9">Catalyzes the NADPH-dependent rearrangement and reduction of 1-deoxy-D-xylulose-5-phosphate (DXP) to 2-C-methyl-D-erythritol 4-phosphate (MEP).</text>
</comment>
<feature type="binding site" evidence="9">
    <location>
        <position position="176"/>
    </location>
    <ligand>
        <name>1-deoxy-D-xylulose 5-phosphate</name>
        <dbReference type="ChEBI" id="CHEBI:57792"/>
    </ligand>
</feature>
<keyword evidence="5 9" id="KW-0560">Oxidoreductase</keyword>
<dbReference type="GO" id="GO:0030604">
    <property type="term" value="F:1-deoxy-D-xylulose-5-phosphate reductoisomerase activity"/>
    <property type="evidence" value="ECO:0007669"/>
    <property type="project" value="UniProtKB-UniRule"/>
</dbReference>
<feature type="binding site" evidence="9">
    <location>
        <position position="11"/>
    </location>
    <ligand>
        <name>NADPH</name>
        <dbReference type="ChEBI" id="CHEBI:57783"/>
    </ligand>
</feature>
<keyword evidence="3 9" id="KW-0479">Metal-binding</keyword>
<evidence type="ECO:0000259" key="12">
    <source>
        <dbReference type="Pfam" id="PF13288"/>
    </source>
</evidence>
<feature type="binding site" evidence="9">
    <location>
        <position position="199"/>
    </location>
    <ligand>
        <name>1-deoxy-D-xylulose 5-phosphate</name>
        <dbReference type="ChEBI" id="CHEBI:57792"/>
    </ligand>
</feature>
<evidence type="ECO:0000256" key="2">
    <source>
        <dbReference type="ARBA" id="ARBA00006825"/>
    </source>
</evidence>
<dbReference type="HAMAP" id="MF_00183">
    <property type="entry name" value="DXP_reductoisom"/>
    <property type="match status" value="1"/>
</dbReference>
<dbReference type="GO" id="GO:0070402">
    <property type="term" value="F:NADPH binding"/>
    <property type="evidence" value="ECO:0007669"/>
    <property type="project" value="InterPro"/>
</dbReference>
<dbReference type="RefSeq" id="WP_073004902.1">
    <property type="nucleotide sequence ID" value="NZ_FQZO01000001.1"/>
</dbReference>
<comment type="caution">
    <text evidence="9">Lacks conserved residue(s) required for the propagation of feature annotation.</text>
</comment>
<dbReference type="PANTHER" id="PTHR30525:SF0">
    <property type="entry name" value="1-DEOXY-D-XYLULOSE 5-PHOSPHATE REDUCTOISOMERASE, CHLOROPLASTIC"/>
    <property type="match status" value="1"/>
</dbReference>
<dbReference type="EMBL" id="FQZO01000001">
    <property type="protein sequence ID" value="SHI70228.1"/>
    <property type="molecule type" value="Genomic_DNA"/>
</dbReference>
<evidence type="ECO:0000256" key="3">
    <source>
        <dbReference type="ARBA" id="ARBA00022723"/>
    </source>
</evidence>
<feature type="binding site" evidence="9">
    <location>
        <position position="124"/>
    </location>
    <ligand>
        <name>NADPH</name>
        <dbReference type="ChEBI" id="CHEBI:57783"/>
    </ligand>
</feature>
<dbReference type="AlphaFoldDB" id="A0A1M6DB05"/>
<feature type="binding site" evidence="9">
    <location>
        <position position="13"/>
    </location>
    <ligand>
        <name>NADPH</name>
        <dbReference type="ChEBI" id="CHEBI:57783"/>
    </ligand>
</feature>
<feature type="binding site" evidence="9">
    <location>
        <position position="37"/>
    </location>
    <ligand>
        <name>NADPH</name>
        <dbReference type="ChEBI" id="CHEBI:57783"/>
    </ligand>
</feature>
<keyword evidence="14" id="KW-1185">Reference proteome</keyword>
<keyword evidence="6 9" id="KW-0464">Manganese</keyword>
<evidence type="ECO:0000313" key="13">
    <source>
        <dbReference type="EMBL" id="SHI70228.1"/>
    </source>
</evidence>
<dbReference type="SUPFAM" id="SSF69055">
    <property type="entry name" value="1-deoxy-D-xylulose-5-phosphate reductoisomerase, C-terminal domain"/>
    <property type="match status" value="1"/>
</dbReference>
<keyword evidence="13" id="KW-0413">Isomerase</keyword>
<dbReference type="InterPro" id="IPR036169">
    <property type="entry name" value="DXPR_C_sf"/>
</dbReference>
<dbReference type="SUPFAM" id="SSF51735">
    <property type="entry name" value="NAD(P)-binding Rossmann-fold domains"/>
    <property type="match status" value="1"/>
</dbReference>
<dbReference type="NCBIfam" id="NF009114">
    <property type="entry name" value="PRK12464.1"/>
    <property type="match status" value="1"/>
</dbReference>
<dbReference type="EC" id="1.1.1.267" evidence="9"/>
<evidence type="ECO:0000256" key="9">
    <source>
        <dbReference type="HAMAP-Rule" id="MF_00183"/>
    </source>
</evidence>
<keyword evidence="4 9" id="KW-0521">NADP</keyword>
<feature type="binding site" evidence="9">
    <location>
        <position position="125"/>
    </location>
    <ligand>
        <name>1-deoxy-D-xylulose 5-phosphate</name>
        <dbReference type="ChEBI" id="CHEBI:57792"/>
    </ligand>
</feature>
<evidence type="ECO:0000259" key="11">
    <source>
        <dbReference type="Pfam" id="PF08436"/>
    </source>
</evidence>
<keyword evidence="9" id="KW-0460">Magnesium</keyword>
<dbReference type="OrthoDB" id="9806546at2"/>
<name>A0A1M6DB05_9CLOT</name>
<feature type="domain" description="1-deoxy-D-xylulose 5-phosphate reductoisomerase C-terminal" evidence="11">
    <location>
        <begin position="146"/>
        <end position="229"/>
    </location>
</feature>
<dbReference type="Pfam" id="PF13288">
    <property type="entry name" value="DXPR_C"/>
    <property type="match status" value="1"/>
</dbReference>
<accession>A0A1M6DB05</accession>
<evidence type="ECO:0000256" key="6">
    <source>
        <dbReference type="ARBA" id="ARBA00023211"/>
    </source>
</evidence>
<dbReference type="InterPro" id="IPR036291">
    <property type="entry name" value="NAD(P)-bd_dom_sf"/>
</dbReference>
<dbReference type="SUPFAM" id="SSF55347">
    <property type="entry name" value="Glyceraldehyde-3-phosphate dehydrogenase-like, C-terminal domain"/>
    <property type="match status" value="1"/>
</dbReference>
<feature type="binding site" evidence="9">
    <location>
        <position position="205"/>
    </location>
    <ligand>
        <name>NADPH</name>
        <dbReference type="ChEBI" id="CHEBI:57783"/>
    </ligand>
</feature>
<feature type="binding site" evidence="9">
    <location>
        <position position="218"/>
    </location>
    <ligand>
        <name>1-deoxy-D-xylulose 5-phosphate</name>
        <dbReference type="ChEBI" id="CHEBI:57792"/>
    </ligand>
</feature>
<feature type="binding site" evidence="9">
    <location>
        <position position="221"/>
    </location>
    <ligand>
        <name>1-deoxy-D-xylulose 5-phosphate</name>
        <dbReference type="ChEBI" id="CHEBI:57792"/>
    </ligand>
</feature>
<sequence>MKNLTIIGVTGSIGTQSINLIRLNKHKYNLVAISAHKSIDKVIDIIKEFNIQYVAITHRDSYEKLKDYLKINNIKCKIYYGIEGLNTICSLDEVDTVLTSVVGMVGLLPTLKAIRAKKNIALANKETLVVAGEIVMAEAKRNNVKILPVDSEHSAIFQCLQGNENNAIDKILLTASGGPFRGKKTQDLLNITPEQALKHPKWNMGKKISIDSATLMNKGLEVIEARWLFNCEYEDIQVVVHPESVIHSMVQYTDGSIMAQLSSTDMTLPIQYALNYPIRDTSFIKKLDLFEINKLTFEKPDLETFKCLQLAYQAGKEGGFVPTVLNASNEACVDMFIREKISFLQISEIIERCMDKFSINEELNIDNIINLDKKVKEFVYNNY</sequence>
<evidence type="ECO:0000256" key="5">
    <source>
        <dbReference type="ARBA" id="ARBA00023002"/>
    </source>
</evidence>
<dbReference type="InterPro" id="IPR026877">
    <property type="entry name" value="DXPR_C"/>
</dbReference>
<keyword evidence="7 9" id="KW-0414">Isoprene biosynthesis</keyword>
<dbReference type="FunFam" id="3.40.50.720:FF:000045">
    <property type="entry name" value="1-deoxy-D-xylulose 5-phosphate reductoisomerase"/>
    <property type="match status" value="1"/>
</dbReference>
<evidence type="ECO:0000256" key="8">
    <source>
        <dbReference type="ARBA" id="ARBA00048543"/>
    </source>
</evidence>
<feature type="binding site" evidence="9">
    <location>
        <position position="152"/>
    </location>
    <ligand>
        <name>Mn(2+)</name>
        <dbReference type="ChEBI" id="CHEBI:29035"/>
    </ligand>
</feature>
<evidence type="ECO:0000256" key="7">
    <source>
        <dbReference type="ARBA" id="ARBA00023229"/>
    </source>
</evidence>
<evidence type="ECO:0000256" key="4">
    <source>
        <dbReference type="ARBA" id="ARBA00022857"/>
    </source>
</evidence>
<feature type="binding site" evidence="9">
    <location>
        <position position="217"/>
    </location>
    <ligand>
        <name>1-deoxy-D-xylulose 5-phosphate</name>
        <dbReference type="ChEBI" id="CHEBI:57792"/>
    </ligand>
</feature>
<evidence type="ECO:0000256" key="1">
    <source>
        <dbReference type="ARBA" id="ARBA00005094"/>
    </source>
</evidence>
<comment type="similarity">
    <text evidence="2 9">Belongs to the DXR family.</text>
</comment>
<feature type="domain" description="1-deoxy-D-xylulose 5-phosphate reductoisomerase N-terminal" evidence="10">
    <location>
        <begin position="4"/>
        <end position="132"/>
    </location>
</feature>